<protein>
    <submittedName>
        <fullName evidence="6">AraC-like DNA-binding protein</fullName>
    </submittedName>
</protein>
<name>A0A853C218_9ACTN</name>
<keyword evidence="2 6" id="KW-0238">DNA-binding</keyword>
<feature type="compositionally biased region" description="Basic and acidic residues" evidence="4">
    <location>
        <begin position="243"/>
        <end position="254"/>
    </location>
</feature>
<evidence type="ECO:0000259" key="5">
    <source>
        <dbReference type="PROSITE" id="PS01124"/>
    </source>
</evidence>
<dbReference type="Proteomes" id="UP000530424">
    <property type="component" value="Unassembled WGS sequence"/>
</dbReference>
<keyword evidence="7" id="KW-1185">Reference proteome</keyword>
<dbReference type="RefSeq" id="WP_179667857.1">
    <property type="nucleotide sequence ID" value="NZ_JACCFP010000001.1"/>
</dbReference>
<keyword evidence="3" id="KW-0804">Transcription</keyword>
<gene>
    <name evidence="6" type="ORF">HNR19_002062</name>
</gene>
<dbReference type="InterPro" id="IPR050204">
    <property type="entry name" value="AraC_XylS_family_regulators"/>
</dbReference>
<evidence type="ECO:0000313" key="6">
    <source>
        <dbReference type="EMBL" id="NYJ01364.1"/>
    </source>
</evidence>
<reference evidence="6 7" key="1">
    <citation type="submission" date="2020-07" db="EMBL/GenBank/DDBJ databases">
        <title>Sequencing the genomes of 1000 actinobacteria strains.</title>
        <authorList>
            <person name="Klenk H.-P."/>
        </authorList>
    </citation>
    <scope>NUCLEOTIDE SEQUENCE [LARGE SCALE GENOMIC DNA]</scope>
    <source>
        <strain evidence="6 7">DSM 103833</strain>
    </source>
</reference>
<dbReference type="Gene3D" id="1.10.10.60">
    <property type="entry name" value="Homeodomain-like"/>
    <property type="match status" value="1"/>
</dbReference>
<dbReference type="PANTHER" id="PTHR46796">
    <property type="entry name" value="HTH-TYPE TRANSCRIPTIONAL ACTIVATOR RHAS-RELATED"/>
    <property type="match status" value="1"/>
</dbReference>
<dbReference type="InterPro" id="IPR009057">
    <property type="entry name" value="Homeodomain-like_sf"/>
</dbReference>
<dbReference type="EMBL" id="JACCFP010000001">
    <property type="protein sequence ID" value="NYJ01364.1"/>
    <property type="molecule type" value="Genomic_DNA"/>
</dbReference>
<sequence length="278" mass="29289">MSTEVQLARHAVHPALRGLVVGMVGLAEEAGSGIRRRQPAGSVLPLVLSFGTPIEVDAPSEGTGAGIYGSFLAGPMSGFVDTTIAGSYRCVQVYLTPSGVSRLVGQPAREAAGRVIDVADVGPQGRSWSAISERLADTATWHERLALVEAALLARAARTDAAEDDLGEWMWGQLARSGGRASIAGLVEQTGFSHRHVVARFRRHTGMTPKGAAGVIRFERASNDLGSRSLAEVADRHGYADQSHLTRDFQRRAGESPAAFRAARRPTPATALGQSSGS</sequence>
<dbReference type="SUPFAM" id="SSF46689">
    <property type="entry name" value="Homeodomain-like"/>
    <property type="match status" value="1"/>
</dbReference>
<dbReference type="Pfam" id="PF12833">
    <property type="entry name" value="HTH_18"/>
    <property type="match status" value="1"/>
</dbReference>
<organism evidence="6 7">
    <name type="scientific">Nocardioides thalensis</name>
    <dbReference type="NCBI Taxonomy" id="1914755"/>
    <lineage>
        <taxon>Bacteria</taxon>
        <taxon>Bacillati</taxon>
        <taxon>Actinomycetota</taxon>
        <taxon>Actinomycetes</taxon>
        <taxon>Propionibacteriales</taxon>
        <taxon>Nocardioidaceae</taxon>
        <taxon>Nocardioides</taxon>
    </lineage>
</organism>
<feature type="region of interest" description="Disordered" evidence="4">
    <location>
        <begin position="243"/>
        <end position="278"/>
    </location>
</feature>
<evidence type="ECO:0000256" key="1">
    <source>
        <dbReference type="ARBA" id="ARBA00023015"/>
    </source>
</evidence>
<dbReference type="PROSITE" id="PS01124">
    <property type="entry name" value="HTH_ARAC_FAMILY_2"/>
    <property type="match status" value="1"/>
</dbReference>
<evidence type="ECO:0000313" key="7">
    <source>
        <dbReference type="Proteomes" id="UP000530424"/>
    </source>
</evidence>
<dbReference type="AlphaFoldDB" id="A0A853C218"/>
<dbReference type="SMART" id="SM00342">
    <property type="entry name" value="HTH_ARAC"/>
    <property type="match status" value="1"/>
</dbReference>
<dbReference type="GO" id="GO:0043565">
    <property type="term" value="F:sequence-specific DNA binding"/>
    <property type="evidence" value="ECO:0007669"/>
    <property type="project" value="InterPro"/>
</dbReference>
<evidence type="ECO:0000256" key="2">
    <source>
        <dbReference type="ARBA" id="ARBA00023125"/>
    </source>
</evidence>
<dbReference type="PANTHER" id="PTHR46796:SF15">
    <property type="entry name" value="BLL1074 PROTEIN"/>
    <property type="match status" value="1"/>
</dbReference>
<feature type="domain" description="HTH araC/xylS-type" evidence="5">
    <location>
        <begin position="164"/>
        <end position="263"/>
    </location>
</feature>
<accession>A0A853C218</accession>
<proteinExistence type="predicted"/>
<dbReference type="GO" id="GO:0003700">
    <property type="term" value="F:DNA-binding transcription factor activity"/>
    <property type="evidence" value="ECO:0007669"/>
    <property type="project" value="InterPro"/>
</dbReference>
<dbReference type="InterPro" id="IPR018060">
    <property type="entry name" value="HTH_AraC"/>
</dbReference>
<evidence type="ECO:0000256" key="4">
    <source>
        <dbReference type="SAM" id="MobiDB-lite"/>
    </source>
</evidence>
<evidence type="ECO:0000256" key="3">
    <source>
        <dbReference type="ARBA" id="ARBA00023163"/>
    </source>
</evidence>
<feature type="compositionally biased region" description="Low complexity" evidence="4">
    <location>
        <begin position="257"/>
        <end position="271"/>
    </location>
</feature>
<comment type="caution">
    <text evidence="6">The sequence shown here is derived from an EMBL/GenBank/DDBJ whole genome shotgun (WGS) entry which is preliminary data.</text>
</comment>
<keyword evidence="1" id="KW-0805">Transcription regulation</keyword>